<sequence>MLKNAESHSTQYHYRWHPTKSIIINPSPSFTYSLYDQSLTYATSFKYLGIPFNEYGIQSNQLLHQNINKATLKMQQLRYFGLHMYCFGLLPAIRSYKQ</sequence>
<protein>
    <recommendedName>
        <fullName evidence="3">Reverse transcriptase domain-containing protein</fullName>
    </recommendedName>
</protein>
<dbReference type="Proteomes" id="UP000054107">
    <property type="component" value="Unassembled WGS sequence"/>
</dbReference>
<name>A0A0B7MX25_9FUNG</name>
<gene>
    <name evidence="1" type="primary">PARPA_00710.1 scaffold 1085</name>
</gene>
<dbReference type="OrthoDB" id="2271016at2759"/>
<dbReference type="EMBL" id="LN719260">
    <property type="protein sequence ID" value="CEP07419.1"/>
    <property type="molecule type" value="Genomic_DNA"/>
</dbReference>
<evidence type="ECO:0008006" key="3">
    <source>
        <dbReference type="Google" id="ProtNLM"/>
    </source>
</evidence>
<keyword evidence="2" id="KW-1185">Reference proteome</keyword>
<dbReference type="AlphaFoldDB" id="A0A0B7MX25"/>
<evidence type="ECO:0000313" key="1">
    <source>
        <dbReference type="EMBL" id="CEP07419.1"/>
    </source>
</evidence>
<evidence type="ECO:0000313" key="2">
    <source>
        <dbReference type="Proteomes" id="UP000054107"/>
    </source>
</evidence>
<organism evidence="1 2">
    <name type="scientific">Parasitella parasitica</name>
    <dbReference type="NCBI Taxonomy" id="35722"/>
    <lineage>
        <taxon>Eukaryota</taxon>
        <taxon>Fungi</taxon>
        <taxon>Fungi incertae sedis</taxon>
        <taxon>Mucoromycota</taxon>
        <taxon>Mucoromycotina</taxon>
        <taxon>Mucoromycetes</taxon>
        <taxon>Mucorales</taxon>
        <taxon>Mucorineae</taxon>
        <taxon>Mucoraceae</taxon>
        <taxon>Parasitella</taxon>
    </lineage>
</organism>
<accession>A0A0B7MX25</accession>
<feature type="non-terminal residue" evidence="1">
    <location>
        <position position="98"/>
    </location>
</feature>
<proteinExistence type="predicted"/>
<reference evidence="1 2" key="1">
    <citation type="submission" date="2014-09" db="EMBL/GenBank/DDBJ databases">
        <authorList>
            <person name="Ellenberger Sabrina"/>
        </authorList>
    </citation>
    <scope>NUCLEOTIDE SEQUENCE [LARGE SCALE GENOMIC DNA]</scope>
    <source>
        <strain evidence="1 2">CBS 412.66</strain>
    </source>
</reference>